<gene>
    <name evidence="5" type="ORF">LUZ63_008644</name>
</gene>
<accession>A0A9Q0CUT9</accession>
<dbReference type="Proteomes" id="UP001151287">
    <property type="component" value="Unassembled WGS sequence"/>
</dbReference>
<dbReference type="InterPro" id="IPR002885">
    <property type="entry name" value="PPR_rpt"/>
</dbReference>
<dbReference type="Gene3D" id="1.25.40.10">
    <property type="entry name" value="Tetratricopeptide repeat domain"/>
    <property type="match status" value="2"/>
</dbReference>
<keyword evidence="3" id="KW-0809">Transit peptide</keyword>
<keyword evidence="6" id="KW-1185">Reference proteome</keyword>
<dbReference type="GO" id="GO:0003729">
    <property type="term" value="F:mRNA binding"/>
    <property type="evidence" value="ECO:0007669"/>
    <property type="project" value="UniProtKB-ARBA"/>
</dbReference>
<evidence type="ECO:0000256" key="4">
    <source>
        <dbReference type="PROSITE-ProRule" id="PRU00708"/>
    </source>
</evidence>
<evidence type="ECO:0000256" key="2">
    <source>
        <dbReference type="ARBA" id="ARBA00022737"/>
    </source>
</evidence>
<comment type="caution">
    <text evidence="5">The sequence shown here is derived from an EMBL/GenBank/DDBJ whole genome shotgun (WGS) entry which is preliminary data.</text>
</comment>
<dbReference type="NCBIfam" id="TIGR00756">
    <property type="entry name" value="PPR"/>
    <property type="match status" value="1"/>
</dbReference>
<dbReference type="GO" id="GO:0005739">
    <property type="term" value="C:mitochondrion"/>
    <property type="evidence" value="ECO:0007669"/>
    <property type="project" value="TreeGrafter"/>
</dbReference>
<dbReference type="PANTHER" id="PTHR45717">
    <property type="entry name" value="OS12G0527900 PROTEIN"/>
    <property type="match status" value="1"/>
</dbReference>
<name>A0A9Q0CUT9_9POAL</name>
<dbReference type="EMBL" id="JAMQYH010000002">
    <property type="protein sequence ID" value="KAJ1700132.1"/>
    <property type="molecule type" value="Genomic_DNA"/>
</dbReference>
<reference evidence="5" key="1">
    <citation type="journal article" date="2022" name="Cell">
        <title>Repeat-based holocentromeres influence genome architecture and karyotype evolution.</title>
        <authorList>
            <person name="Hofstatter P.G."/>
            <person name="Thangavel G."/>
            <person name="Lux T."/>
            <person name="Neumann P."/>
            <person name="Vondrak T."/>
            <person name="Novak P."/>
            <person name="Zhang M."/>
            <person name="Costa L."/>
            <person name="Castellani M."/>
            <person name="Scott A."/>
            <person name="Toegelov H."/>
            <person name="Fuchs J."/>
            <person name="Mata-Sucre Y."/>
            <person name="Dias Y."/>
            <person name="Vanzela A.L.L."/>
            <person name="Huettel B."/>
            <person name="Almeida C.C.S."/>
            <person name="Simkova H."/>
            <person name="Souza G."/>
            <person name="Pedrosa-Harand A."/>
            <person name="Macas J."/>
            <person name="Mayer K.F.X."/>
            <person name="Houben A."/>
            <person name="Marques A."/>
        </authorList>
    </citation>
    <scope>NUCLEOTIDE SEQUENCE</scope>
    <source>
        <strain evidence="5">RhyBre1mFocal</strain>
    </source>
</reference>
<sequence>MASPFLLRRLRVRTLLLPRPFSTSTSKTNFDPSDDLRSRLLRLRFPKRSATAALERWVAEGREAPAGALREAVGDLSRCGQYKHALEVSEWMKLHHESDLSGNDYGIRIDLLTKVFGLNSAEDFFNTLTSKPIEAYTAMLHHFASSKSVDKAEKLFAKMKSENVCTDHTLPFNELMTLYVSVGEAEKVFGVVAEMKRLKVGLDLYSYNLWISACGAIMDFRGVRQVLSEMERDPNSDQRWDIYTKLVQIYTNVGRFEEAEAVSSGSKLIEAADMKVSIREWITYDLLVILHASLGNKGRIKEMWRCMKMSSGKMTYRTYICVISSNLVTAELEEAGQVIDQWHSNSIGPHFDISACTHLYDAFLKVDLMEIADNFRKLMHEKNYEIKTST</sequence>
<comment type="similarity">
    <text evidence="1">Belongs to the PPR family. P subfamily.</text>
</comment>
<dbReference type="PANTHER" id="PTHR45717:SF4">
    <property type="entry name" value="OS04G0450200 PROTEIN"/>
    <property type="match status" value="1"/>
</dbReference>
<dbReference type="Pfam" id="PF13812">
    <property type="entry name" value="PPR_3"/>
    <property type="match status" value="1"/>
</dbReference>
<dbReference type="OrthoDB" id="185373at2759"/>
<keyword evidence="2" id="KW-0677">Repeat</keyword>
<dbReference type="AlphaFoldDB" id="A0A9Q0CUT9"/>
<proteinExistence type="inferred from homology"/>
<organism evidence="5 6">
    <name type="scientific">Rhynchospora breviuscula</name>
    <dbReference type="NCBI Taxonomy" id="2022672"/>
    <lineage>
        <taxon>Eukaryota</taxon>
        <taxon>Viridiplantae</taxon>
        <taxon>Streptophyta</taxon>
        <taxon>Embryophyta</taxon>
        <taxon>Tracheophyta</taxon>
        <taxon>Spermatophyta</taxon>
        <taxon>Magnoliopsida</taxon>
        <taxon>Liliopsida</taxon>
        <taxon>Poales</taxon>
        <taxon>Cyperaceae</taxon>
        <taxon>Cyperoideae</taxon>
        <taxon>Rhynchosporeae</taxon>
        <taxon>Rhynchospora</taxon>
    </lineage>
</organism>
<protein>
    <recommendedName>
        <fullName evidence="7">Pentatricopeptide repeat-containing protein</fullName>
    </recommendedName>
</protein>
<dbReference type="PROSITE" id="PS51375">
    <property type="entry name" value="PPR"/>
    <property type="match status" value="1"/>
</dbReference>
<evidence type="ECO:0000313" key="6">
    <source>
        <dbReference type="Proteomes" id="UP001151287"/>
    </source>
</evidence>
<evidence type="ECO:0008006" key="7">
    <source>
        <dbReference type="Google" id="ProtNLM"/>
    </source>
</evidence>
<dbReference type="Pfam" id="PF01535">
    <property type="entry name" value="PPR"/>
    <property type="match status" value="1"/>
</dbReference>
<evidence type="ECO:0000256" key="3">
    <source>
        <dbReference type="ARBA" id="ARBA00022946"/>
    </source>
</evidence>
<evidence type="ECO:0000313" key="5">
    <source>
        <dbReference type="EMBL" id="KAJ1700132.1"/>
    </source>
</evidence>
<dbReference type="InterPro" id="IPR011990">
    <property type="entry name" value="TPR-like_helical_dom_sf"/>
</dbReference>
<evidence type="ECO:0000256" key="1">
    <source>
        <dbReference type="ARBA" id="ARBA00007626"/>
    </source>
</evidence>
<feature type="repeat" description="PPR" evidence="4">
    <location>
        <begin position="132"/>
        <end position="166"/>
    </location>
</feature>